<dbReference type="AlphaFoldDB" id="L9JHU0"/>
<organism evidence="2 3">
    <name type="scientific">Tupaia chinensis</name>
    <name type="common">Chinese tree shrew</name>
    <name type="synonym">Tupaia belangeri chinensis</name>
    <dbReference type="NCBI Taxonomy" id="246437"/>
    <lineage>
        <taxon>Eukaryota</taxon>
        <taxon>Metazoa</taxon>
        <taxon>Chordata</taxon>
        <taxon>Craniata</taxon>
        <taxon>Vertebrata</taxon>
        <taxon>Euteleostomi</taxon>
        <taxon>Mammalia</taxon>
        <taxon>Eutheria</taxon>
        <taxon>Euarchontoglires</taxon>
        <taxon>Scandentia</taxon>
        <taxon>Tupaiidae</taxon>
        <taxon>Tupaia</taxon>
    </lineage>
</organism>
<evidence type="ECO:0000313" key="2">
    <source>
        <dbReference type="EMBL" id="ELW48652.1"/>
    </source>
</evidence>
<dbReference type="InParanoid" id="L9JHU0"/>
<name>L9JHU0_TUPCH</name>
<feature type="region of interest" description="Disordered" evidence="1">
    <location>
        <begin position="1"/>
        <end position="34"/>
    </location>
</feature>
<proteinExistence type="predicted"/>
<reference evidence="3" key="2">
    <citation type="journal article" date="2013" name="Nat. Commun.">
        <title>Genome of the Chinese tree shrew.</title>
        <authorList>
            <person name="Fan Y."/>
            <person name="Huang Z.Y."/>
            <person name="Cao C.C."/>
            <person name="Chen C.S."/>
            <person name="Chen Y.X."/>
            <person name="Fan D.D."/>
            <person name="He J."/>
            <person name="Hou H.L."/>
            <person name="Hu L."/>
            <person name="Hu X.T."/>
            <person name="Jiang X.T."/>
            <person name="Lai R."/>
            <person name="Lang Y.S."/>
            <person name="Liang B."/>
            <person name="Liao S.G."/>
            <person name="Mu D."/>
            <person name="Ma Y.Y."/>
            <person name="Niu Y.Y."/>
            <person name="Sun X.Q."/>
            <person name="Xia J.Q."/>
            <person name="Xiao J."/>
            <person name="Xiong Z.Q."/>
            <person name="Xu L."/>
            <person name="Yang L."/>
            <person name="Zhang Y."/>
            <person name="Zhao W."/>
            <person name="Zhao X.D."/>
            <person name="Zheng Y.T."/>
            <person name="Zhou J.M."/>
            <person name="Zhu Y.B."/>
            <person name="Zhang G.J."/>
            <person name="Wang J."/>
            <person name="Yao Y.G."/>
        </authorList>
    </citation>
    <scope>NUCLEOTIDE SEQUENCE [LARGE SCALE GENOMIC DNA]</scope>
</reference>
<gene>
    <name evidence="2" type="ORF">TREES_T100020906</name>
</gene>
<accession>L9JHU0</accession>
<keyword evidence="3" id="KW-1185">Reference proteome</keyword>
<sequence>MTGAAAASDLMGPAPNSHPCSQASGPAKGSLGLKSPSLRQGHLDGYSQLLVHPVSCWPMGRLASGGHQVSLHAGKDVCGACARREDGGGTCAPVTVPRNLTVACVWVCTRQMATSARQRRSWLTGGQSCDFGFTCLSVCDRDKVGGGPATVAVSRTLQGGQQWPPWLSGNCRKRRAQVQVC</sequence>
<dbReference type="Proteomes" id="UP000011518">
    <property type="component" value="Unassembled WGS sequence"/>
</dbReference>
<protein>
    <submittedName>
        <fullName evidence="2">Uncharacterized protein</fullName>
    </submittedName>
</protein>
<reference evidence="3" key="1">
    <citation type="submission" date="2012-07" db="EMBL/GenBank/DDBJ databases">
        <title>Genome of the Chinese tree shrew, a rising model animal genetically related to primates.</title>
        <authorList>
            <person name="Zhang G."/>
            <person name="Fan Y."/>
            <person name="Yao Y."/>
            <person name="Huang Z."/>
        </authorList>
    </citation>
    <scope>NUCLEOTIDE SEQUENCE [LARGE SCALE GENOMIC DNA]</scope>
</reference>
<evidence type="ECO:0000313" key="3">
    <source>
        <dbReference type="Proteomes" id="UP000011518"/>
    </source>
</evidence>
<dbReference type="EMBL" id="KB321034">
    <property type="protein sequence ID" value="ELW48652.1"/>
    <property type="molecule type" value="Genomic_DNA"/>
</dbReference>
<evidence type="ECO:0000256" key="1">
    <source>
        <dbReference type="SAM" id="MobiDB-lite"/>
    </source>
</evidence>